<feature type="region of interest" description="Disordered" evidence="5">
    <location>
        <begin position="517"/>
        <end position="548"/>
    </location>
</feature>
<feature type="compositionally biased region" description="Low complexity" evidence="5">
    <location>
        <begin position="340"/>
        <end position="368"/>
    </location>
</feature>
<evidence type="ECO:0000313" key="7">
    <source>
        <dbReference type="EMBL" id="EFN59500.1"/>
    </source>
</evidence>
<feature type="region of interest" description="Disordered" evidence="5">
    <location>
        <begin position="145"/>
        <end position="169"/>
    </location>
</feature>
<dbReference type="SUPFAM" id="SSF46785">
    <property type="entry name" value="Winged helix' DNA-binding domain"/>
    <property type="match status" value="1"/>
</dbReference>
<dbReference type="InterPro" id="IPR036390">
    <property type="entry name" value="WH_DNA-bd_sf"/>
</dbReference>
<keyword evidence="2 4" id="KW-0863">Zinc-finger</keyword>
<feature type="zinc finger region" description="C3H1-type" evidence="4">
    <location>
        <begin position="383"/>
        <end position="411"/>
    </location>
</feature>
<dbReference type="InterPro" id="IPR000571">
    <property type="entry name" value="Znf_CCCH"/>
</dbReference>
<gene>
    <name evidence="7" type="ORF">CHLNCDRAFT_138131</name>
</gene>
<feature type="domain" description="C3H1-type" evidence="6">
    <location>
        <begin position="383"/>
        <end position="411"/>
    </location>
</feature>
<feature type="compositionally biased region" description="Low complexity" evidence="5">
    <location>
        <begin position="146"/>
        <end position="159"/>
    </location>
</feature>
<dbReference type="Gene3D" id="4.10.1000.10">
    <property type="entry name" value="Zinc finger, CCCH-type"/>
    <property type="match status" value="1"/>
</dbReference>
<feature type="region of interest" description="Disordered" evidence="5">
    <location>
        <begin position="571"/>
        <end position="594"/>
    </location>
</feature>
<dbReference type="RefSeq" id="XP_005851602.1">
    <property type="nucleotide sequence ID" value="XM_005851540.1"/>
</dbReference>
<evidence type="ECO:0000313" key="8">
    <source>
        <dbReference type="Proteomes" id="UP000008141"/>
    </source>
</evidence>
<dbReference type="STRING" id="554065.E1Z5C1"/>
<dbReference type="Pfam" id="PF00642">
    <property type="entry name" value="zf-CCCH"/>
    <property type="match status" value="1"/>
</dbReference>
<feature type="region of interest" description="Disordered" evidence="5">
    <location>
        <begin position="200"/>
        <end position="280"/>
    </location>
</feature>
<dbReference type="eggNOG" id="KOG1677">
    <property type="taxonomic scope" value="Eukaryota"/>
</dbReference>
<keyword evidence="1 4" id="KW-0479">Metal-binding</keyword>
<name>E1Z5C1_CHLVA</name>
<feature type="compositionally biased region" description="Polar residues" evidence="5">
    <location>
        <begin position="243"/>
        <end position="263"/>
    </location>
</feature>
<evidence type="ECO:0000256" key="1">
    <source>
        <dbReference type="ARBA" id="ARBA00022723"/>
    </source>
</evidence>
<feature type="compositionally biased region" description="Gly residues" evidence="5">
    <location>
        <begin position="160"/>
        <end position="169"/>
    </location>
</feature>
<organism evidence="8">
    <name type="scientific">Chlorella variabilis</name>
    <name type="common">Green alga</name>
    <dbReference type="NCBI Taxonomy" id="554065"/>
    <lineage>
        <taxon>Eukaryota</taxon>
        <taxon>Viridiplantae</taxon>
        <taxon>Chlorophyta</taxon>
        <taxon>core chlorophytes</taxon>
        <taxon>Trebouxiophyceae</taxon>
        <taxon>Chlorellales</taxon>
        <taxon>Chlorellaceae</taxon>
        <taxon>Chlorella clade</taxon>
        <taxon>Chlorella</taxon>
    </lineage>
</organism>
<dbReference type="GeneID" id="17358829"/>
<dbReference type="SMART" id="SM00356">
    <property type="entry name" value="ZnF_C3H1"/>
    <property type="match status" value="1"/>
</dbReference>
<feature type="region of interest" description="Disordered" evidence="5">
    <location>
        <begin position="312"/>
        <end position="385"/>
    </location>
</feature>
<feature type="compositionally biased region" description="Low complexity" evidence="5">
    <location>
        <begin position="312"/>
        <end position="321"/>
    </location>
</feature>
<dbReference type="InterPro" id="IPR036855">
    <property type="entry name" value="Znf_CCCH_sf"/>
</dbReference>
<feature type="region of interest" description="Disordered" evidence="5">
    <location>
        <begin position="55"/>
        <end position="100"/>
    </location>
</feature>
<evidence type="ECO:0000256" key="4">
    <source>
        <dbReference type="PROSITE-ProRule" id="PRU00723"/>
    </source>
</evidence>
<dbReference type="GO" id="GO:0008270">
    <property type="term" value="F:zinc ion binding"/>
    <property type="evidence" value="ECO:0007669"/>
    <property type="project" value="UniProtKB-KW"/>
</dbReference>
<dbReference type="KEGG" id="cvr:CHLNCDRAFT_138131"/>
<protein>
    <submittedName>
        <fullName evidence="7">Expressed protein</fullName>
    </submittedName>
</protein>
<dbReference type="AlphaFoldDB" id="E1Z5C1"/>
<dbReference type="InParanoid" id="E1Z5C1"/>
<proteinExistence type="predicted"/>
<evidence type="ECO:0000256" key="3">
    <source>
        <dbReference type="ARBA" id="ARBA00022833"/>
    </source>
</evidence>
<evidence type="ECO:0000256" key="2">
    <source>
        <dbReference type="ARBA" id="ARBA00022771"/>
    </source>
</evidence>
<keyword evidence="3 4" id="KW-0862">Zinc</keyword>
<sequence length="594" mass="59409">MDEDEATRLGVLERLQATGRPATAEDLASSLGIPGRVVVGLMERLVAQGVAEEVPANSSQSPTYRLVQPRRRARNGSGGVQPKVGRPGPMHSPTAAHQAAQQHPYMAGMVPYGYAPYHGQQVLYYPAGMAPFQQQPMPAGAPQWHRPGMPGGARPQQQQAGGGPAGGMGVGPIGVAGPQHMGYPMQPYYYAAAGAPMPLPSNGQPRPAPMPRAASGSSGSTGWGGVPLSQSSAEVMVGAVPSPRSTQSMQSAQELPPAGSSQELPLARSRAASSGVGDKEEPAVVAAALAAAEGQAREAVAVVAVAQQAAAAAEPESASQAGPSSTEGGSEEDGDAQQLAGSVAAGSISSSGGEGAVAAAGSGRRTGSSSGGSSGGSRRSRGSRERQPCAFFLKTGTCAYGDSCKFAHPFDKAPKVDCAFGHTCKFHHPELPPGGPTAVPAMYAMQYHVQYQQTASSPMLTSLLGLKPGHGGASPMSASPSGPGPVPGYYMAAPPYPGGPHAFPGRPPAMHPVFSTSPAGMPGAQMLRGPTQRPQSGGSKTGPAMAAAAAAAGSMGPVPVPVPLAAAQRPDSARAAASEAAAASPAPAPGSICH</sequence>
<dbReference type="Proteomes" id="UP000008141">
    <property type="component" value="Unassembled WGS sequence"/>
</dbReference>
<dbReference type="OrthoDB" id="411372at2759"/>
<dbReference type="PROSITE" id="PS50103">
    <property type="entry name" value="ZF_C3H1"/>
    <property type="match status" value="1"/>
</dbReference>
<keyword evidence="8" id="KW-1185">Reference proteome</keyword>
<evidence type="ECO:0000256" key="5">
    <source>
        <dbReference type="SAM" id="MobiDB-lite"/>
    </source>
</evidence>
<dbReference type="SUPFAM" id="SSF90229">
    <property type="entry name" value="CCCH zinc finger"/>
    <property type="match status" value="1"/>
</dbReference>
<evidence type="ECO:0000259" key="6">
    <source>
        <dbReference type="PROSITE" id="PS50103"/>
    </source>
</evidence>
<feature type="compositionally biased region" description="Low complexity" evidence="5">
    <location>
        <begin position="571"/>
        <end position="585"/>
    </location>
</feature>
<reference evidence="7 8" key="1">
    <citation type="journal article" date="2010" name="Plant Cell">
        <title>The Chlorella variabilis NC64A genome reveals adaptation to photosymbiosis, coevolution with viruses, and cryptic sex.</title>
        <authorList>
            <person name="Blanc G."/>
            <person name="Duncan G."/>
            <person name="Agarkova I."/>
            <person name="Borodovsky M."/>
            <person name="Gurnon J."/>
            <person name="Kuo A."/>
            <person name="Lindquist E."/>
            <person name="Lucas S."/>
            <person name="Pangilinan J."/>
            <person name="Polle J."/>
            <person name="Salamov A."/>
            <person name="Terry A."/>
            <person name="Yamada T."/>
            <person name="Dunigan D.D."/>
            <person name="Grigoriev I.V."/>
            <person name="Claverie J.M."/>
            <person name="Van Etten J.L."/>
        </authorList>
    </citation>
    <scope>NUCLEOTIDE SEQUENCE [LARGE SCALE GENOMIC DNA]</scope>
    <source>
        <strain evidence="7 8">NC64A</strain>
    </source>
</reference>
<dbReference type="EMBL" id="GL433836">
    <property type="protein sequence ID" value="EFN59500.1"/>
    <property type="molecule type" value="Genomic_DNA"/>
</dbReference>
<accession>E1Z5C1</accession>